<dbReference type="PANTHER" id="PTHR11537">
    <property type="entry name" value="VOLTAGE-GATED POTASSIUM CHANNEL"/>
    <property type="match status" value="1"/>
</dbReference>
<evidence type="ECO:0000259" key="13">
    <source>
        <dbReference type="Pfam" id="PF00520"/>
    </source>
</evidence>
<evidence type="ECO:0000313" key="15">
    <source>
        <dbReference type="Proteomes" id="UP001642540"/>
    </source>
</evidence>
<keyword evidence="7" id="KW-0630">Potassium</keyword>
<keyword evidence="2" id="KW-0813">Transport</keyword>
<organism evidence="14 15">
    <name type="scientific">Orchesella dallaii</name>
    <dbReference type="NCBI Taxonomy" id="48710"/>
    <lineage>
        <taxon>Eukaryota</taxon>
        <taxon>Metazoa</taxon>
        <taxon>Ecdysozoa</taxon>
        <taxon>Arthropoda</taxon>
        <taxon>Hexapoda</taxon>
        <taxon>Collembola</taxon>
        <taxon>Entomobryomorpha</taxon>
        <taxon>Entomobryoidea</taxon>
        <taxon>Orchesellidae</taxon>
        <taxon>Orchesellinae</taxon>
        <taxon>Orchesella</taxon>
    </lineage>
</organism>
<keyword evidence="10 12" id="KW-0472">Membrane</keyword>
<feature type="domain" description="Ion transport" evidence="13">
    <location>
        <begin position="175"/>
        <end position="264"/>
    </location>
</feature>
<keyword evidence="4 12" id="KW-0812">Transmembrane</keyword>
<evidence type="ECO:0000256" key="2">
    <source>
        <dbReference type="ARBA" id="ARBA00022448"/>
    </source>
</evidence>
<dbReference type="SUPFAM" id="SSF81324">
    <property type="entry name" value="Voltage-gated potassium channels"/>
    <property type="match status" value="1"/>
</dbReference>
<evidence type="ECO:0000256" key="9">
    <source>
        <dbReference type="ARBA" id="ARBA00023065"/>
    </source>
</evidence>
<evidence type="ECO:0000256" key="1">
    <source>
        <dbReference type="ARBA" id="ARBA00004141"/>
    </source>
</evidence>
<evidence type="ECO:0000256" key="11">
    <source>
        <dbReference type="ARBA" id="ARBA00023303"/>
    </source>
</evidence>
<proteinExistence type="predicted"/>
<keyword evidence="11" id="KW-0407">Ion channel</keyword>
<gene>
    <name evidence="14" type="ORF">ODALV1_LOCUS21854</name>
</gene>
<dbReference type="InterPro" id="IPR028325">
    <property type="entry name" value="VG_K_chnl"/>
</dbReference>
<keyword evidence="8 12" id="KW-1133">Transmembrane helix</keyword>
<comment type="caution">
    <text evidence="14">The sequence shown here is derived from an EMBL/GenBank/DDBJ whole genome shotgun (WGS) entry which is preliminary data.</text>
</comment>
<evidence type="ECO:0000313" key="14">
    <source>
        <dbReference type="EMBL" id="CAL8127471.1"/>
    </source>
</evidence>
<sequence length="270" mass="30419">MFSKLVKRAVATRFAIIKHSGCALMYWDKRSDLCVLSSTCMYWNYCVCYSIVAVGILMVLQMLYHLGNTEEIPEAIFEGTSTQLYPNSVFIKVALLVAGVMVVVGIFCLLIVSILIQMKEEVCQFINACFELDKRLEALVALGKMNGMKTLRDATITNSTYDALFPPTLYQNKVTFNNAWFIVEFLARLTASPVKSLFIKNILNIIDFTALFPYIITLLTPSVAKLLEIEPDSEGGPASFYLLRLLRLARVFRIFKLSKHSKGLDFGEDS</sequence>
<dbReference type="Pfam" id="PF00520">
    <property type="entry name" value="Ion_trans"/>
    <property type="match status" value="1"/>
</dbReference>
<keyword evidence="9" id="KW-0406">Ion transport</keyword>
<dbReference type="EMBL" id="CAXLJM020000072">
    <property type="protein sequence ID" value="CAL8127471.1"/>
    <property type="molecule type" value="Genomic_DNA"/>
</dbReference>
<evidence type="ECO:0000256" key="3">
    <source>
        <dbReference type="ARBA" id="ARBA00022538"/>
    </source>
</evidence>
<keyword evidence="6" id="KW-0851">Voltage-gated channel</keyword>
<evidence type="ECO:0000256" key="4">
    <source>
        <dbReference type="ARBA" id="ARBA00022692"/>
    </source>
</evidence>
<evidence type="ECO:0000256" key="7">
    <source>
        <dbReference type="ARBA" id="ARBA00022958"/>
    </source>
</evidence>
<feature type="transmembrane region" description="Helical" evidence="12">
    <location>
        <begin position="42"/>
        <end position="64"/>
    </location>
</feature>
<keyword evidence="15" id="KW-1185">Reference proteome</keyword>
<reference evidence="14 15" key="1">
    <citation type="submission" date="2024-08" db="EMBL/GenBank/DDBJ databases">
        <authorList>
            <person name="Cucini C."/>
            <person name="Frati F."/>
        </authorList>
    </citation>
    <scope>NUCLEOTIDE SEQUENCE [LARGE SCALE GENOMIC DNA]</scope>
</reference>
<name>A0ABP1RFP9_9HEXA</name>
<dbReference type="PRINTS" id="PR00169">
    <property type="entry name" value="KCHANNEL"/>
</dbReference>
<keyword evidence="3" id="KW-0633">Potassium transport</keyword>
<dbReference type="PANTHER" id="PTHR11537:SF113">
    <property type="entry name" value="POTASSIUM VOLTAGE-GATED CHANNEL PROTEIN SHAKER"/>
    <property type="match status" value="1"/>
</dbReference>
<keyword evidence="5" id="KW-0631">Potassium channel</keyword>
<dbReference type="InterPro" id="IPR005821">
    <property type="entry name" value="Ion_trans_dom"/>
</dbReference>
<evidence type="ECO:0000256" key="10">
    <source>
        <dbReference type="ARBA" id="ARBA00023136"/>
    </source>
</evidence>
<protein>
    <recommendedName>
        <fullName evidence="13">Ion transport domain-containing protein</fullName>
    </recommendedName>
</protein>
<evidence type="ECO:0000256" key="12">
    <source>
        <dbReference type="SAM" id="Phobius"/>
    </source>
</evidence>
<evidence type="ECO:0000256" key="5">
    <source>
        <dbReference type="ARBA" id="ARBA00022826"/>
    </source>
</evidence>
<evidence type="ECO:0000256" key="6">
    <source>
        <dbReference type="ARBA" id="ARBA00022882"/>
    </source>
</evidence>
<accession>A0ABP1RFP9</accession>
<dbReference type="Gene3D" id="1.20.120.350">
    <property type="entry name" value="Voltage-gated potassium channels. Chain C"/>
    <property type="match status" value="1"/>
</dbReference>
<feature type="transmembrane region" description="Helical" evidence="12">
    <location>
        <begin position="89"/>
        <end position="116"/>
    </location>
</feature>
<dbReference type="InterPro" id="IPR027359">
    <property type="entry name" value="Volt_channel_dom_sf"/>
</dbReference>
<dbReference type="Proteomes" id="UP001642540">
    <property type="component" value="Unassembled WGS sequence"/>
</dbReference>
<comment type="subcellular location">
    <subcellularLocation>
        <location evidence="1">Membrane</location>
        <topology evidence="1">Multi-pass membrane protein</topology>
    </subcellularLocation>
</comment>
<evidence type="ECO:0000256" key="8">
    <source>
        <dbReference type="ARBA" id="ARBA00022989"/>
    </source>
</evidence>